<keyword evidence="3" id="KW-1185">Reference proteome</keyword>
<proteinExistence type="predicted"/>
<feature type="region of interest" description="Disordered" evidence="1">
    <location>
        <begin position="44"/>
        <end position="74"/>
    </location>
</feature>
<dbReference type="EMBL" id="JARKHS020023304">
    <property type="protein sequence ID" value="KAK8768903.1"/>
    <property type="molecule type" value="Genomic_DNA"/>
</dbReference>
<gene>
    <name evidence="2" type="ORF">V5799_014630</name>
</gene>
<evidence type="ECO:0000256" key="1">
    <source>
        <dbReference type="SAM" id="MobiDB-lite"/>
    </source>
</evidence>
<feature type="region of interest" description="Disordered" evidence="1">
    <location>
        <begin position="213"/>
        <end position="233"/>
    </location>
</feature>
<reference evidence="2 3" key="1">
    <citation type="journal article" date="2023" name="Arcadia Sci">
        <title>De novo assembly of a long-read Amblyomma americanum tick genome.</title>
        <authorList>
            <person name="Chou S."/>
            <person name="Poskanzer K.E."/>
            <person name="Rollins M."/>
            <person name="Thuy-Boun P.S."/>
        </authorList>
    </citation>
    <scope>NUCLEOTIDE SEQUENCE [LARGE SCALE GENOMIC DNA]</scope>
    <source>
        <strain evidence="2">F_SG_1</strain>
        <tissue evidence="2">Salivary glands</tissue>
    </source>
</reference>
<dbReference type="AlphaFoldDB" id="A0AAQ4E2G3"/>
<feature type="compositionally biased region" description="Basic and acidic residues" evidence="1">
    <location>
        <begin position="223"/>
        <end position="233"/>
    </location>
</feature>
<evidence type="ECO:0000313" key="2">
    <source>
        <dbReference type="EMBL" id="KAK8768903.1"/>
    </source>
</evidence>
<evidence type="ECO:0000313" key="3">
    <source>
        <dbReference type="Proteomes" id="UP001321473"/>
    </source>
</evidence>
<feature type="non-terminal residue" evidence="2">
    <location>
        <position position="233"/>
    </location>
</feature>
<accession>A0AAQ4E2G3</accession>
<protein>
    <submittedName>
        <fullName evidence="2">Uncharacterized protein</fullName>
    </submittedName>
</protein>
<sequence>MRHYKPQAYMKYDSFEISSSASDVTGTLVFRDLGDEKYFPKLDAGENDTLSSPASTSASSGSCLASTASSTPQLQLNNKDLKPAVLKPVKRETNDVVLASKEMLEELVSNVVVLNNEKEEMPPGCKMQVVNIVVLDGTKQLNEVGGEVARAEHKSESETDFKDDEESAQDLFNHVLNPDSMEYEDLEGERDVYCETLGEDPDVADEVECKTVEEDSIESEALAADHDPMLKAP</sequence>
<dbReference type="Proteomes" id="UP001321473">
    <property type="component" value="Unassembled WGS sequence"/>
</dbReference>
<comment type="caution">
    <text evidence="2">The sequence shown here is derived from an EMBL/GenBank/DDBJ whole genome shotgun (WGS) entry which is preliminary data.</text>
</comment>
<name>A0AAQ4E2G3_AMBAM</name>
<feature type="compositionally biased region" description="Low complexity" evidence="1">
    <location>
        <begin position="49"/>
        <end position="71"/>
    </location>
</feature>
<organism evidence="2 3">
    <name type="scientific">Amblyomma americanum</name>
    <name type="common">Lone star tick</name>
    <dbReference type="NCBI Taxonomy" id="6943"/>
    <lineage>
        <taxon>Eukaryota</taxon>
        <taxon>Metazoa</taxon>
        <taxon>Ecdysozoa</taxon>
        <taxon>Arthropoda</taxon>
        <taxon>Chelicerata</taxon>
        <taxon>Arachnida</taxon>
        <taxon>Acari</taxon>
        <taxon>Parasitiformes</taxon>
        <taxon>Ixodida</taxon>
        <taxon>Ixodoidea</taxon>
        <taxon>Ixodidae</taxon>
        <taxon>Amblyomminae</taxon>
        <taxon>Amblyomma</taxon>
    </lineage>
</organism>